<dbReference type="AlphaFoldDB" id="F6GTG2"/>
<dbReference type="eggNOG" id="KOG1520">
    <property type="taxonomic scope" value="Eukaryota"/>
</dbReference>
<dbReference type="Pfam" id="PF03088">
    <property type="entry name" value="Str_synth"/>
    <property type="match status" value="2"/>
</dbReference>
<accession>F6GTG2</accession>
<comment type="subcellular location">
    <subcellularLocation>
        <location evidence="1">Vacuole</location>
    </subcellularLocation>
</comment>
<feature type="domain" description="Strictosidine synthase conserved region" evidence="6">
    <location>
        <begin position="269"/>
        <end position="355"/>
    </location>
</feature>
<dbReference type="EMBL" id="FN594950">
    <property type="protein sequence ID" value="CCB43171.1"/>
    <property type="molecule type" value="Genomic_DNA"/>
</dbReference>
<proteinExistence type="inferred from homology"/>
<name>F6GTG2_VITVI</name>
<gene>
    <name evidence="7" type="ordered locus">VIT_17s0000g04590</name>
</gene>
<dbReference type="InParanoid" id="F6GTG2"/>
<dbReference type="HOGENOM" id="CLU_032254_0_0_1"/>
<dbReference type="Gene3D" id="2.120.10.30">
    <property type="entry name" value="TolB, C-terminal domain"/>
    <property type="match status" value="2"/>
</dbReference>
<keyword evidence="3" id="KW-0926">Vacuole</keyword>
<keyword evidence="5" id="KW-0325">Glycoprotein</keyword>
<evidence type="ECO:0000256" key="4">
    <source>
        <dbReference type="ARBA" id="ARBA00022729"/>
    </source>
</evidence>
<organism evidence="7 8">
    <name type="scientific">Vitis vinifera</name>
    <name type="common">Grape</name>
    <dbReference type="NCBI Taxonomy" id="29760"/>
    <lineage>
        <taxon>Eukaryota</taxon>
        <taxon>Viridiplantae</taxon>
        <taxon>Streptophyta</taxon>
        <taxon>Embryophyta</taxon>
        <taxon>Tracheophyta</taxon>
        <taxon>Spermatophyta</taxon>
        <taxon>Magnoliopsida</taxon>
        <taxon>eudicotyledons</taxon>
        <taxon>Gunneridae</taxon>
        <taxon>Pentapetalae</taxon>
        <taxon>rosids</taxon>
        <taxon>Vitales</taxon>
        <taxon>Vitaceae</taxon>
        <taxon>Viteae</taxon>
        <taxon>Vitis</taxon>
    </lineage>
</organism>
<evidence type="ECO:0000256" key="5">
    <source>
        <dbReference type="ARBA" id="ARBA00023180"/>
    </source>
</evidence>
<sequence>MPTAISEVQEYKGALYIGEFMLAVQTGDMTGRLMKYDPRTQEVTELLRGLGGAGGVTISKDGSFILVTEFVTNRIQRFWLKGRKANTSQLFLKPPGTPDNIKSNARGEFWVAVNIGAGTAVVPLGLRLSEEGKVLQMVAFGVLPFTLFNKLQLPSSITGPESLAFDLKGEGPYTGVSDGRVLKYQGPAVGFTDFAVTSPNRTEEMCDGSIDPALEATCGRPLGLGFNYHTGDLYMVDAYLGLMVVGSSGGIATQLAAAAEGIPFRFLAGLDVDQGNGMVYFTEASTRFQLRDMQELIASNDSTGSLFRYDPQSREVRVLLGGLSVAVGVAVSRDGMFVLVAELTANRIRRFWLGGPKANTSEVFMELLGKPSNIKRNERGEFWVAINNALGPPAPPESLVMPLGLRLSNDGRVLEVAPLVGAYQISAISEVQERNGELYVASLVAAYASIYRT</sequence>
<dbReference type="InterPro" id="IPR011042">
    <property type="entry name" value="6-blade_b-propeller_TolB-like"/>
</dbReference>
<reference evidence="8" key="1">
    <citation type="journal article" date="2007" name="Nature">
        <title>The grapevine genome sequence suggests ancestral hexaploidization in major angiosperm phyla.</title>
        <authorList>
            <consortium name="The French-Italian Public Consortium for Grapevine Genome Characterization."/>
            <person name="Jaillon O."/>
            <person name="Aury J.-M."/>
            <person name="Noel B."/>
            <person name="Policriti A."/>
            <person name="Clepet C."/>
            <person name="Casagrande A."/>
            <person name="Choisne N."/>
            <person name="Aubourg S."/>
            <person name="Vitulo N."/>
            <person name="Jubin C."/>
            <person name="Vezzi A."/>
            <person name="Legeai F."/>
            <person name="Hugueney P."/>
            <person name="Dasilva C."/>
            <person name="Horner D."/>
            <person name="Mica E."/>
            <person name="Jublot D."/>
            <person name="Poulain J."/>
            <person name="Bruyere C."/>
            <person name="Billault A."/>
            <person name="Segurens B."/>
            <person name="Gouyvenoux M."/>
            <person name="Ugarte E."/>
            <person name="Cattonaro F."/>
            <person name="Anthouard V."/>
            <person name="Vico V."/>
            <person name="Del Fabbro C."/>
            <person name="Alaux M."/>
            <person name="Di Gaspero G."/>
            <person name="Dumas V."/>
            <person name="Felice N."/>
            <person name="Paillard S."/>
            <person name="Juman I."/>
            <person name="Moroldo M."/>
            <person name="Scalabrin S."/>
            <person name="Canaguier A."/>
            <person name="Le Clainche I."/>
            <person name="Malacrida G."/>
            <person name="Durand E."/>
            <person name="Pesole G."/>
            <person name="Laucou V."/>
            <person name="Chatelet P."/>
            <person name="Merdinoglu D."/>
            <person name="Delledonne M."/>
            <person name="Pezzotti M."/>
            <person name="Lecharny A."/>
            <person name="Scarpelli C."/>
            <person name="Artiguenave F."/>
            <person name="Pe M.E."/>
            <person name="Valle G."/>
            <person name="Morgante M."/>
            <person name="Caboche M."/>
            <person name="Adam-Blondon A.-F."/>
            <person name="Weissenbach J."/>
            <person name="Quetier F."/>
            <person name="Wincker P."/>
        </authorList>
    </citation>
    <scope>NUCLEOTIDE SEQUENCE [LARGE SCALE GENOMIC DNA]</scope>
    <source>
        <strain evidence="8">cv. Pinot noir / PN40024</strain>
    </source>
</reference>
<dbReference type="SUPFAM" id="SSF63829">
    <property type="entry name" value="Calcium-dependent phosphotriesterase"/>
    <property type="match status" value="2"/>
</dbReference>
<dbReference type="OrthoDB" id="5307922at2759"/>
<dbReference type="PaxDb" id="29760-VIT_17s0000g04590.t01"/>
<feature type="domain" description="Strictosidine synthase conserved region" evidence="6">
    <location>
        <begin position="19"/>
        <end position="82"/>
    </location>
</feature>
<dbReference type="Proteomes" id="UP000009183">
    <property type="component" value="Chromosome 17"/>
</dbReference>
<evidence type="ECO:0000259" key="6">
    <source>
        <dbReference type="Pfam" id="PF03088"/>
    </source>
</evidence>
<dbReference type="GO" id="GO:0005773">
    <property type="term" value="C:vacuole"/>
    <property type="evidence" value="ECO:0007669"/>
    <property type="project" value="UniProtKB-SubCell"/>
</dbReference>
<protein>
    <recommendedName>
        <fullName evidence="6">Strictosidine synthase conserved region domain-containing protein</fullName>
    </recommendedName>
</protein>
<dbReference type="FunCoup" id="F6GTG2">
    <property type="interactions" value="105"/>
</dbReference>
<evidence type="ECO:0000313" key="7">
    <source>
        <dbReference type="EMBL" id="CCB43171.1"/>
    </source>
</evidence>
<keyword evidence="8" id="KW-1185">Reference proteome</keyword>
<evidence type="ECO:0000256" key="2">
    <source>
        <dbReference type="ARBA" id="ARBA00009191"/>
    </source>
</evidence>
<evidence type="ECO:0000256" key="1">
    <source>
        <dbReference type="ARBA" id="ARBA00004116"/>
    </source>
</evidence>
<evidence type="ECO:0000256" key="3">
    <source>
        <dbReference type="ARBA" id="ARBA00022554"/>
    </source>
</evidence>
<dbReference type="InterPro" id="IPR018119">
    <property type="entry name" value="Strictosidine_synth_cons-reg"/>
</dbReference>
<dbReference type="PANTHER" id="PTHR10426:SF57">
    <property type="entry name" value="STRICTOSIDINE SYNTHASE"/>
    <property type="match status" value="1"/>
</dbReference>
<dbReference type="STRING" id="29760.F6GTG2"/>
<dbReference type="FunFam" id="2.120.10.30:FF:000032">
    <property type="entry name" value="Protein STRICTOSIDINE SYNTHASE-LIKE 13"/>
    <property type="match status" value="1"/>
</dbReference>
<dbReference type="PANTHER" id="PTHR10426">
    <property type="entry name" value="STRICTOSIDINE SYNTHASE-RELATED"/>
    <property type="match status" value="1"/>
</dbReference>
<dbReference type="GO" id="GO:0016787">
    <property type="term" value="F:hydrolase activity"/>
    <property type="evidence" value="ECO:0000318"/>
    <property type="project" value="GO_Central"/>
</dbReference>
<comment type="similarity">
    <text evidence="2">Belongs to the strictosidine synthase family.</text>
</comment>
<keyword evidence="4" id="KW-0732">Signal</keyword>
<evidence type="ECO:0000313" key="8">
    <source>
        <dbReference type="Proteomes" id="UP000009183"/>
    </source>
</evidence>